<dbReference type="RefSeq" id="WP_116708616.1">
    <property type="nucleotide sequence ID" value="NZ_QEKW01000006.1"/>
</dbReference>
<organism evidence="3 4">
    <name type="scientific">Actinomycetospora cinnamomea</name>
    <dbReference type="NCBI Taxonomy" id="663609"/>
    <lineage>
        <taxon>Bacteria</taxon>
        <taxon>Bacillati</taxon>
        <taxon>Actinomycetota</taxon>
        <taxon>Actinomycetes</taxon>
        <taxon>Pseudonocardiales</taxon>
        <taxon>Pseudonocardiaceae</taxon>
        <taxon>Actinomycetospora</taxon>
    </lineage>
</organism>
<name>A0A2U1FBA8_9PSEU</name>
<dbReference type="Pfam" id="PF00326">
    <property type="entry name" value="Peptidase_S9"/>
    <property type="match status" value="1"/>
</dbReference>
<dbReference type="AlphaFoldDB" id="A0A2U1FBA8"/>
<gene>
    <name evidence="3" type="ORF">C8D89_10676</name>
</gene>
<dbReference type="PANTHER" id="PTHR42776:SF27">
    <property type="entry name" value="DIPEPTIDYL PEPTIDASE FAMILY MEMBER 6"/>
    <property type="match status" value="1"/>
</dbReference>
<proteinExistence type="predicted"/>
<dbReference type="GO" id="GO:0006508">
    <property type="term" value="P:proteolysis"/>
    <property type="evidence" value="ECO:0007669"/>
    <property type="project" value="InterPro"/>
</dbReference>
<dbReference type="PANTHER" id="PTHR42776">
    <property type="entry name" value="SERINE PEPTIDASE S9 FAMILY MEMBER"/>
    <property type="match status" value="1"/>
</dbReference>
<accession>A0A2U1FBA8</accession>
<dbReference type="Proteomes" id="UP000245639">
    <property type="component" value="Unassembled WGS sequence"/>
</dbReference>
<dbReference type="SUPFAM" id="SSF82171">
    <property type="entry name" value="DPP6 N-terminal domain-like"/>
    <property type="match status" value="1"/>
</dbReference>
<dbReference type="SUPFAM" id="SSF53474">
    <property type="entry name" value="alpha/beta-Hydrolases"/>
    <property type="match status" value="1"/>
</dbReference>
<dbReference type="InterPro" id="IPR029058">
    <property type="entry name" value="AB_hydrolase_fold"/>
</dbReference>
<feature type="domain" description="Peptidase S9 prolyl oligopeptidase catalytic" evidence="2">
    <location>
        <begin position="419"/>
        <end position="621"/>
    </location>
</feature>
<keyword evidence="3" id="KW-0645">Protease</keyword>
<evidence type="ECO:0000256" key="1">
    <source>
        <dbReference type="ARBA" id="ARBA00022801"/>
    </source>
</evidence>
<evidence type="ECO:0000313" key="3">
    <source>
        <dbReference type="EMBL" id="PVZ09419.1"/>
    </source>
</evidence>
<evidence type="ECO:0000259" key="2">
    <source>
        <dbReference type="Pfam" id="PF00326"/>
    </source>
</evidence>
<dbReference type="GO" id="GO:0004177">
    <property type="term" value="F:aminopeptidase activity"/>
    <property type="evidence" value="ECO:0007669"/>
    <property type="project" value="UniProtKB-KW"/>
</dbReference>
<evidence type="ECO:0000313" key="4">
    <source>
        <dbReference type="Proteomes" id="UP000245639"/>
    </source>
</evidence>
<protein>
    <submittedName>
        <fullName evidence="3">Dipeptidyl aminopeptidase/acylaminoacyl peptidase</fullName>
    </submittedName>
</protein>
<comment type="caution">
    <text evidence="3">The sequence shown here is derived from an EMBL/GenBank/DDBJ whole genome shotgun (WGS) entry which is preliminary data.</text>
</comment>
<dbReference type="InterPro" id="IPR001375">
    <property type="entry name" value="Peptidase_S9_cat"/>
</dbReference>
<dbReference type="EMBL" id="QEKW01000006">
    <property type="protein sequence ID" value="PVZ09419.1"/>
    <property type="molecule type" value="Genomic_DNA"/>
</dbReference>
<keyword evidence="4" id="KW-1185">Reference proteome</keyword>
<dbReference type="OrthoDB" id="128799at2"/>
<dbReference type="Gene3D" id="3.40.50.1820">
    <property type="entry name" value="alpha/beta hydrolase"/>
    <property type="match status" value="1"/>
</dbReference>
<keyword evidence="3" id="KW-0031">Aminopeptidase</keyword>
<reference evidence="3 4" key="1">
    <citation type="submission" date="2018-04" db="EMBL/GenBank/DDBJ databases">
        <title>Genomic Encyclopedia of Type Strains, Phase IV (KMG-IV): sequencing the most valuable type-strain genomes for metagenomic binning, comparative biology and taxonomic classification.</title>
        <authorList>
            <person name="Goeker M."/>
        </authorList>
    </citation>
    <scope>NUCLEOTIDE SEQUENCE [LARGE SCALE GENOMIC DNA]</scope>
    <source>
        <strain evidence="3 4">DSM 45771</strain>
    </source>
</reference>
<sequence length="626" mass="66720">MTSSPARRPDPVPDVPEALFADPGVEARWRGRFTAARVSVPDWARDAPDRSVYSSNATGTWEIYAWDRAADTHRRVTDRPHGTRGGAASTDGTAIWWFDDTDGDEFGVWVREPFEGGDAVPAVAGAVAGYPAGLDLGRRTVAVGWSTDDGSTLAVSEDDGSGFGEARVLYAHTEDAGIGALSRDETLLAISHAEHGDSRHPAVRVVRVADGGTVGERHDGEGPDGQGRGLDPIEFAPVEGDQRLLVGHERRGRDELLIWDLATDTETELDIGLPGDLSAGFYPDATALLVAHTRAGRTTLHRYDLATGELGDLPTAPGSVGGADVRPDGTIEYGWSSAAYPSSVRALRPDGTDTELLAPPGDWPAPSVALDDAWVDGPGGSVHALWTRPDGTTGPVPTVFMIHGGPQAADEDRWSPVRAVWVDAGFAVVHVNYRGSSGYGSAWRDAIEGRPGTTELEDIAAVHDWAVSTGLADPAACVLEGWSWGGYLTLLGLGRQPERWAVGCAGVPVADYLAAYADEMEPLRAFDRSLFGGSPTEVPERYREASPLTWVDAVRAPVLVLAGENDPRCPIRQIDNYLDALAERGREYAMVRYDAGHGSLVVAETLRHTVAEIAFARRALGLPVPA</sequence>
<keyword evidence="1" id="KW-0378">Hydrolase</keyword>
<dbReference type="GO" id="GO:0004252">
    <property type="term" value="F:serine-type endopeptidase activity"/>
    <property type="evidence" value="ECO:0007669"/>
    <property type="project" value="TreeGrafter"/>
</dbReference>